<keyword evidence="4 7" id="KW-0863">Zinc-finger</keyword>
<gene>
    <name evidence="9" type="ORF">CAUPRSCDRAFT_4485</name>
    <name evidence="10" type="ORF">CXG81DRAFT_2499</name>
</gene>
<dbReference type="GO" id="GO:0000981">
    <property type="term" value="F:DNA-binding transcription factor activity, RNA polymerase II-specific"/>
    <property type="evidence" value="ECO:0007669"/>
    <property type="project" value="TreeGrafter"/>
</dbReference>
<dbReference type="InterPro" id="IPR013087">
    <property type="entry name" value="Znf_C2H2_type"/>
</dbReference>
<keyword evidence="12" id="KW-1185">Reference proteome</keyword>
<feature type="non-terminal residue" evidence="10">
    <location>
        <position position="71"/>
    </location>
</feature>
<dbReference type="PANTHER" id="PTHR24388">
    <property type="entry name" value="ZINC FINGER PROTEIN"/>
    <property type="match status" value="1"/>
</dbReference>
<dbReference type="SMART" id="SM00355">
    <property type="entry name" value="ZnF_C2H2"/>
    <property type="match status" value="3"/>
</dbReference>
<dbReference type="GO" id="GO:0008270">
    <property type="term" value="F:zinc ion binding"/>
    <property type="evidence" value="ECO:0007669"/>
    <property type="project" value="UniProtKB-KW"/>
</dbReference>
<dbReference type="FunFam" id="3.30.160.60:FF:000630">
    <property type="entry name" value="Zinc finger protein 180"/>
    <property type="match status" value="1"/>
</dbReference>
<dbReference type="Gene3D" id="3.30.160.60">
    <property type="entry name" value="Classic Zinc Finger"/>
    <property type="match status" value="2"/>
</dbReference>
<evidence type="ECO:0000256" key="5">
    <source>
        <dbReference type="ARBA" id="ARBA00022833"/>
    </source>
</evidence>
<dbReference type="PROSITE" id="PS50157">
    <property type="entry name" value="ZINC_FINGER_C2H2_2"/>
    <property type="match status" value="3"/>
</dbReference>
<dbReference type="InterPro" id="IPR036236">
    <property type="entry name" value="Znf_C2H2_sf"/>
</dbReference>
<dbReference type="EMBL" id="ML014123">
    <property type="protein sequence ID" value="RKP03419.1"/>
    <property type="molecule type" value="Genomic_DNA"/>
</dbReference>
<evidence type="ECO:0000313" key="10">
    <source>
        <dbReference type="EMBL" id="RKP03419.1"/>
    </source>
</evidence>
<dbReference type="AlphaFoldDB" id="A0A4V1IVA9"/>
<dbReference type="STRING" id="1555241.A0A4V1IVA9"/>
<comment type="subcellular location">
    <subcellularLocation>
        <location evidence="1">Nucleus</location>
    </subcellularLocation>
</comment>
<reference evidence="9" key="3">
    <citation type="submission" date="2018-08" db="EMBL/GenBank/DDBJ databases">
        <title>Leveraging single-cell genomics to expand the Fungal Tree of Life.</title>
        <authorList>
            <consortium name="DOE Joint Genome Institute"/>
            <person name="Ahrendt S.R."/>
            <person name="Quandt C.A."/>
            <person name="Ciobanu D."/>
            <person name="Clum A."/>
            <person name="Salamov A."/>
            <person name="Andreopoulos B."/>
            <person name="Cheng J.-F."/>
            <person name="Woyke T."/>
            <person name="Pelin A."/>
            <person name="Henrissat B."/>
            <person name="Reynolds N."/>
            <person name="Benny G.L."/>
            <person name="Smith M.E."/>
            <person name="James T.Y."/>
            <person name="Grigoriev I.V."/>
        </authorList>
    </citation>
    <scope>NUCLEOTIDE SEQUENCE</scope>
    <source>
        <strain evidence="9">ATCC 52028</strain>
    </source>
</reference>
<evidence type="ECO:0000256" key="7">
    <source>
        <dbReference type="PROSITE-ProRule" id="PRU00042"/>
    </source>
</evidence>
<evidence type="ECO:0000313" key="11">
    <source>
        <dbReference type="Proteomes" id="UP000268535"/>
    </source>
</evidence>
<accession>A0A4V1IVA9</accession>
<feature type="domain" description="C2H2-type" evidence="8">
    <location>
        <begin position="24"/>
        <end position="52"/>
    </location>
</feature>
<organism evidence="10 12">
    <name type="scientific">Caulochytrium protostelioides</name>
    <dbReference type="NCBI Taxonomy" id="1555241"/>
    <lineage>
        <taxon>Eukaryota</taxon>
        <taxon>Fungi</taxon>
        <taxon>Fungi incertae sedis</taxon>
        <taxon>Chytridiomycota</taxon>
        <taxon>Chytridiomycota incertae sedis</taxon>
        <taxon>Chytridiomycetes</taxon>
        <taxon>Caulochytriales</taxon>
        <taxon>Caulochytriaceae</taxon>
        <taxon>Caulochytrium</taxon>
    </lineage>
</organism>
<keyword evidence="6" id="KW-0539">Nucleus</keyword>
<protein>
    <recommendedName>
        <fullName evidence="8">C2H2-type domain-containing protein</fullName>
    </recommendedName>
</protein>
<dbReference type="SUPFAM" id="SSF57667">
    <property type="entry name" value="beta-beta-alpha zinc fingers"/>
    <property type="match status" value="1"/>
</dbReference>
<dbReference type="Proteomes" id="UP000274922">
    <property type="component" value="Unassembled WGS sequence"/>
</dbReference>
<feature type="domain" description="C2H2-type" evidence="8">
    <location>
        <begin position="1"/>
        <end position="23"/>
    </location>
</feature>
<dbReference type="GO" id="GO:0000978">
    <property type="term" value="F:RNA polymerase II cis-regulatory region sequence-specific DNA binding"/>
    <property type="evidence" value="ECO:0007669"/>
    <property type="project" value="TreeGrafter"/>
</dbReference>
<evidence type="ECO:0000256" key="2">
    <source>
        <dbReference type="ARBA" id="ARBA00022723"/>
    </source>
</evidence>
<reference evidence="11 12" key="1">
    <citation type="journal article" date="2018" name="Nat. Microbiol.">
        <title>Leveraging single-cell genomics to expand the fungal tree of life.</title>
        <authorList>
            <person name="Ahrendt S.R."/>
            <person name="Quandt C.A."/>
            <person name="Ciobanu D."/>
            <person name="Clum A."/>
            <person name="Salamov A."/>
            <person name="Andreopoulos B."/>
            <person name="Cheng J.F."/>
            <person name="Woyke T."/>
            <person name="Pelin A."/>
            <person name="Henrissat B."/>
            <person name="Reynolds N.K."/>
            <person name="Benny G.L."/>
            <person name="Smith M.E."/>
            <person name="James T.Y."/>
            <person name="Grigoriev I.V."/>
        </authorList>
    </citation>
    <scope>NUCLEOTIDE SEQUENCE [LARGE SCALE GENOMIC DNA]</scope>
    <source>
        <strain evidence="11 12">ATCC 52028</strain>
    </source>
</reference>
<keyword evidence="5" id="KW-0862">Zinc</keyword>
<evidence type="ECO:0000256" key="1">
    <source>
        <dbReference type="ARBA" id="ARBA00004123"/>
    </source>
</evidence>
<dbReference type="PROSITE" id="PS00028">
    <property type="entry name" value="ZINC_FINGER_C2H2_1"/>
    <property type="match status" value="1"/>
</dbReference>
<evidence type="ECO:0000256" key="3">
    <source>
        <dbReference type="ARBA" id="ARBA00022737"/>
    </source>
</evidence>
<proteinExistence type="predicted"/>
<dbReference type="GO" id="GO:0005634">
    <property type="term" value="C:nucleus"/>
    <property type="evidence" value="ECO:0007669"/>
    <property type="project" value="UniProtKB-SubCell"/>
</dbReference>
<reference evidence="10" key="2">
    <citation type="submission" date="2018-04" db="EMBL/GenBank/DDBJ databases">
        <title>Leveraging single-cell genomics to expand the Fungal Tree of Life.</title>
        <authorList>
            <consortium name="DOE Joint Genome Institute"/>
            <person name="Ahrendt S.R."/>
            <person name="Quandt C.A."/>
            <person name="Ciobanu D."/>
            <person name="Clum A."/>
            <person name="Salamov A."/>
            <person name="Andreopoulos B."/>
            <person name="Cheng J.-F."/>
            <person name="Woyke T."/>
            <person name="Pelin A."/>
            <person name="Henrissat B."/>
            <person name="Benny G.L."/>
            <person name="Smith M.E."/>
            <person name="James T.Y."/>
            <person name="Grigoriev I.V."/>
        </authorList>
    </citation>
    <scope>NUCLEOTIDE SEQUENCE</scope>
    <source>
        <strain evidence="10">ATCC 52028</strain>
    </source>
</reference>
<evidence type="ECO:0000256" key="6">
    <source>
        <dbReference type="ARBA" id="ARBA00023242"/>
    </source>
</evidence>
<evidence type="ECO:0000259" key="8">
    <source>
        <dbReference type="PROSITE" id="PS50157"/>
    </source>
</evidence>
<sequence length="71" mass="8512">CGKTFTRRFNLQSHELVHSETRPFSCKQCTFSFRRKHDLDRHTRSLHTAVRSFICPKCQHPFARSDALRRH</sequence>
<evidence type="ECO:0000313" key="12">
    <source>
        <dbReference type="Proteomes" id="UP000274922"/>
    </source>
</evidence>
<feature type="non-terminal residue" evidence="10">
    <location>
        <position position="1"/>
    </location>
</feature>
<dbReference type="EMBL" id="ML009275">
    <property type="protein sequence ID" value="RKO97427.1"/>
    <property type="molecule type" value="Genomic_DNA"/>
</dbReference>
<evidence type="ECO:0000313" key="9">
    <source>
        <dbReference type="EMBL" id="RKO97427.1"/>
    </source>
</evidence>
<dbReference type="Pfam" id="PF00096">
    <property type="entry name" value="zf-C2H2"/>
    <property type="match status" value="3"/>
</dbReference>
<keyword evidence="3" id="KW-0677">Repeat</keyword>
<dbReference type="Proteomes" id="UP000268535">
    <property type="component" value="Unassembled WGS sequence"/>
</dbReference>
<keyword evidence="2" id="KW-0479">Metal-binding</keyword>
<dbReference type="InterPro" id="IPR050527">
    <property type="entry name" value="Snail/Krueppel_Znf"/>
</dbReference>
<dbReference type="OrthoDB" id="8117402at2759"/>
<dbReference type="PANTHER" id="PTHR24388:SF54">
    <property type="entry name" value="PROTEIN ESCARGOT"/>
    <property type="match status" value="1"/>
</dbReference>
<name>A0A4V1IVA9_9FUNG</name>
<feature type="domain" description="C2H2-type" evidence="8">
    <location>
        <begin position="53"/>
        <end position="71"/>
    </location>
</feature>
<evidence type="ECO:0000256" key="4">
    <source>
        <dbReference type="ARBA" id="ARBA00022771"/>
    </source>
</evidence>